<feature type="compositionally biased region" description="Polar residues" evidence="1">
    <location>
        <begin position="46"/>
        <end position="55"/>
    </location>
</feature>
<gene>
    <name evidence="2" type="ORF">H6H03_20890</name>
</gene>
<organism evidence="2 3">
    <name type="scientific">Nostoc paludosum FACHB-159</name>
    <dbReference type="NCBI Taxonomy" id="2692908"/>
    <lineage>
        <taxon>Bacteria</taxon>
        <taxon>Bacillati</taxon>
        <taxon>Cyanobacteriota</taxon>
        <taxon>Cyanophyceae</taxon>
        <taxon>Nostocales</taxon>
        <taxon>Nostocaceae</taxon>
        <taxon>Nostoc</taxon>
    </lineage>
</organism>
<feature type="compositionally biased region" description="Basic and acidic residues" evidence="1">
    <location>
        <begin position="21"/>
        <end position="32"/>
    </location>
</feature>
<evidence type="ECO:0008006" key="4">
    <source>
        <dbReference type="Google" id="ProtNLM"/>
    </source>
</evidence>
<sequence length="55" mass="5920">MGRLVLSGAVGAASRREVWGDAGTRGRGEKIMTNDQCPMPNAQCPMPNTQYPMPN</sequence>
<evidence type="ECO:0000313" key="3">
    <source>
        <dbReference type="Proteomes" id="UP000637383"/>
    </source>
</evidence>
<proteinExistence type="predicted"/>
<evidence type="ECO:0000256" key="1">
    <source>
        <dbReference type="SAM" id="MobiDB-lite"/>
    </source>
</evidence>
<dbReference type="EMBL" id="JACJTU010000020">
    <property type="protein sequence ID" value="MBD2736321.1"/>
    <property type="molecule type" value="Genomic_DNA"/>
</dbReference>
<keyword evidence="3" id="KW-1185">Reference proteome</keyword>
<comment type="caution">
    <text evidence="2">The sequence shown here is derived from an EMBL/GenBank/DDBJ whole genome shotgun (WGS) entry which is preliminary data.</text>
</comment>
<dbReference type="RefSeq" id="WP_190957007.1">
    <property type="nucleotide sequence ID" value="NZ_JACJTU010000020.1"/>
</dbReference>
<reference evidence="2 3" key="1">
    <citation type="journal article" date="2020" name="ISME J.">
        <title>Comparative genomics reveals insights into cyanobacterial evolution and habitat adaptation.</title>
        <authorList>
            <person name="Chen M.Y."/>
            <person name="Teng W.K."/>
            <person name="Zhao L."/>
            <person name="Hu C.X."/>
            <person name="Zhou Y.K."/>
            <person name="Han B.P."/>
            <person name="Song L.R."/>
            <person name="Shu W.S."/>
        </authorList>
    </citation>
    <scope>NUCLEOTIDE SEQUENCE [LARGE SCALE GENOMIC DNA]</scope>
    <source>
        <strain evidence="2 3">FACHB-159</strain>
    </source>
</reference>
<protein>
    <recommendedName>
        <fullName evidence="4">Histidine kinase</fullName>
    </recommendedName>
</protein>
<name>A0ABR8KC04_9NOSO</name>
<evidence type="ECO:0000313" key="2">
    <source>
        <dbReference type="EMBL" id="MBD2736321.1"/>
    </source>
</evidence>
<dbReference type="Proteomes" id="UP000637383">
    <property type="component" value="Unassembled WGS sequence"/>
</dbReference>
<feature type="region of interest" description="Disordered" evidence="1">
    <location>
        <begin position="21"/>
        <end position="55"/>
    </location>
</feature>
<accession>A0ABR8KC04</accession>